<organism evidence="2 3">
    <name type="scientific">Nakamurella leprariae</name>
    <dbReference type="NCBI Taxonomy" id="2803911"/>
    <lineage>
        <taxon>Bacteria</taxon>
        <taxon>Bacillati</taxon>
        <taxon>Actinomycetota</taxon>
        <taxon>Actinomycetes</taxon>
        <taxon>Nakamurellales</taxon>
        <taxon>Nakamurellaceae</taxon>
        <taxon>Nakamurella</taxon>
    </lineage>
</organism>
<sequence length="84" mass="8819">MDAERSHAQGTTAPSSDAARASAASQWEEADRIAEDLYGPVPTDAHEHQWVTSSLCVRCILCDAMVPTVPTGGQVVTLPGPGGW</sequence>
<protein>
    <submittedName>
        <fullName evidence="2">Uncharacterized protein</fullName>
    </submittedName>
</protein>
<reference evidence="2" key="1">
    <citation type="submission" date="2021-01" db="EMBL/GenBank/DDBJ databases">
        <title>YIM 132084 draft genome.</title>
        <authorList>
            <person name="An D."/>
        </authorList>
    </citation>
    <scope>NUCLEOTIDE SEQUENCE</scope>
    <source>
        <strain evidence="2">YIM 132084</strain>
    </source>
</reference>
<dbReference type="RefSeq" id="WP_205259018.1">
    <property type="nucleotide sequence ID" value="NZ_JAERWK010000003.1"/>
</dbReference>
<accession>A0A938YCP8</accession>
<evidence type="ECO:0000313" key="3">
    <source>
        <dbReference type="Proteomes" id="UP000663792"/>
    </source>
</evidence>
<gene>
    <name evidence="2" type="ORF">JL106_02030</name>
</gene>
<evidence type="ECO:0000313" key="2">
    <source>
        <dbReference type="EMBL" id="MBM9466057.1"/>
    </source>
</evidence>
<keyword evidence="3" id="KW-1185">Reference proteome</keyword>
<proteinExistence type="predicted"/>
<name>A0A938YCP8_9ACTN</name>
<dbReference type="AlphaFoldDB" id="A0A938YCP8"/>
<dbReference type="Proteomes" id="UP000663792">
    <property type="component" value="Unassembled WGS sequence"/>
</dbReference>
<feature type="region of interest" description="Disordered" evidence="1">
    <location>
        <begin position="1"/>
        <end position="29"/>
    </location>
</feature>
<comment type="caution">
    <text evidence="2">The sequence shown here is derived from an EMBL/GenBank/DDBJ whole genome shotgun (WGS) entry which is preliminary data.</text>
</comment>
<evidence type="ECO:0000256" key="1">
    <source>
        <dbReference type="SAM" id="MobiDB-lite"/>
    </source>
</evidence>
<feature type="compositionally biased region" description="Low complexity" evidence="1">
    <location>
        <begin position="13"/>
        <end position="25"/>
    </location>
</feature>
<dbReference type="EMBL" id="JAERWK010000003">
    <property type="protein sequence ID" value="MBM9466057.1"/>
    <property type="molecule type" value="Genomic_DNA"/>
</dbReference>